<reference evidence="2 3" key="1">
    <citation type="submission" date="2020-05" db="EMBL/GenBank/DDBJ databases">
        <title>Draft genome of Flavobacterium sp. IMCC34852.</title>
        <authorList>
            <person name="Song J."/>
            <person name="Cho J.-C."/>
        </authorList>
    </citation>
    <scope>NUCLEOTIDE SEQUENCE [LARGE SCALE GENOMIC DNA]</scope>
    <source>
        <strain evidence="2 3">IMCC34852</strain>
    </source>
</reference>
<accession>A0A7Y3R9P1</accession>
<dbReference type="GO" id="GO:0032259">
    <property type="term" value="P:methylation"/>
    <property type="evidence" value="ECO:0007669"/>
    <property type="project" value="UniProtKB-KW"/>
</dbReference>
<dbReference type="GO" id="GO:0008757">
    <property type="term" value="F:S-adenosylmethionine-dependent methyltransferase activity"/>
    <property type="evidence" value="ECO:0007669"/>
    <property type="project" value="InterPro"/>
</dbReference>
<keyword evidence="2" id="KW-0808">Transferase</keyword>
<comment type="caution">
    <text evidence="2">The sequence shown here is derived from an EMBL/GenBank/DDBJ whole genome shotgun (WGS) entry which is preliminary data.</text>
</comment>
<dbReference type="Pfam" id="PF08241">
    <property type="entry name" value="Methyltransf_11"/>
    <property type="match status" value="1"/>
</dbReference>
<sequence length="245" mass="28326">MEKDFEKKYHDVETDHWWFKSRRKYLLDLLKNAPKDSKILDIGCSSGVFLKDLEKLGFALENLYGIDISDKAIANCKANGIPNAFVMDAQNITLTESFDIIVASDCLEHLQDDKQALKNWKSLLKVGGTMYVFVPAFMSLWSYHDEVNMHYRRYTNAELRAKISNENLEILKSSYWNFFLFLPVYLFRKVSAVFQKNKTGESDISIGNAFVNKILLQLIVFENKLLKMVNFPFGVSTFCIAKRKA</sequence>
<protein>
    <submittedName>
        <fullName evidence="2">Class I SAM-dependent methyltransferase</fullName>
    </submittedName>
</protein>
<name>A0A7Y3R9P1_9FLAO</name>
<keyword evidence="3" id="KW-1185">Reference proteome</keyword>
<dbReference type="CDD" id="cd02440">
    <property type="entry name" value="AdoMet_MTases"/>
    <property type="match status" value="1"/>
</dbReference>
<dbReference type="InterPro" id="IPR013216">
    <property type="entry name" value="Methyltransf_11"/>
</dbReference>
<keyword evidence="2" id="KW-0489">Methyltransferase</keyword>
<evidence type="ECO:0000313" key="3">
    <source>
        <dbReference type="Proteomes" id="UP000536509"/>
    </source>
</evidence>
<dbReference type="EMBL" id="JABEVX010000005">
    <property type="protein sequence ID" value="NNT72523.1"/>
    <property type="molecule type" value="Genomic_DNA"/>
</dbReference>
<proteinExistence type="predicted"/>
<dbReference type="AlphaFoldDB" id="A0A7Y3R9P1"/>
<evidence type="ECO:0000313" key="2">
    <source>
        <dbReference type="EMBL" id="NNT72523.1"/>
    </source>
</evidence>
<organism evidence="2 3">
    <name type="scientific">Flavobacterium rivulicola</name>
    <dbReference type="NCBI Taxonomy" id="2732161"/>
    <lineage>
        <taxon>Bacteria</taxon>
        <taxon>Pseudomonadati</taxon>
        <taxon>Bacteroidota</taxon>
        <taxon>Flavobacteriia</taxon>
        <taxon>Flavobacteriales</taxon>
        <taxon>Flavobacteriaceae</taxon>
        <taxon>Flavobacterium</taxon>
    </lineage>
</organism>
<dbReference type="Gene3D" id="3.40.50.150">
    <property type="entry name" value="Vaccinia Virus protein VP39"/>
    <property type="match status" value="1"/>
</dbReference>
<dbReference type="InterPro" id="IPR029063">
    <property type="entry name" value="SAM-dependent_MTases_sf"/>
</dbReference>
<gene>
    <name evidence="2" type="ORF">HKT18_09875</name>
</gene>
<dbReference type="RefSeq" id="WP_171222688.1">
    <property type="nucleotide sequence ID" value="NZ_CP121446.1"/>
</dbReference>
<evidence type="ECO:0000259" key="1">
    <source>
        <dbReference type="Pfam" id="PF08241"/>
    </source>
</evidence>
<feature type="domain" description="Methyltransferase type 11" evidence="1">
    <location>
        <begin position="40"/>
        <end position="131"/>
    </location>
</feature>
<dbReference type="PANTHER" id="PTHR43861">
    <property type="entry name" value="TRANS-ACONITATE 2-METHYLTRANSFERASE-RELATED"/>
    <property type="match status" value="1"/>
</dbReference>
<dbReference type="SUPFAM" id="SSF53335">
    <property type="entry name" value="S-adenosyl-L-methionine-dependent methyltransferases"/>
    <property type="match status" value="1"/>
</dbReference>
<dbReference type="Proteomes" id="UP000536509">
    <property type="component" value="Unassembled WGS sequence"/>
</dbReference>